<feature type="transmembrane region" description="Helical" evidence="1">
    <location>
        <begin position="183"/>
        <end position="205"/>
    </location>
</feature>
<dbReference type="Proteomes" id="UP000664617">
    <property type="component" value="Unassembled WGS sequence"/>
</dbReference>
<dbReference type="PANTHER" id="PTHR40761:SF1">
    <property type="entry name" value="CONSERVED INTEGRAL MEMBRANE ALANINE VALINE AND LEUCINE RICH PROTEIN-RELATED"/>
    <property type="match status" value="1"/>
</dbReference>
<keyword evidence="2" id="KW-0732">Signal</keyword>
<feature type="transmembrane region" description="Helical" evidence="1">
    <location>
        <begin position="276"/>
        <end position="297"/>
    </location>
</feature>
<keyword evidence="1" id="KW-0472">Membrane</keyword>
<evidence type="ECO:0000256" key="2">
    <source>
        <dbReference type="SAM" id="SignalP"/>
    </source>
</evidence>
<feature type="transmembrane region" description="Helical" evidence="1">
    <location>
        <begin position="121"/>
        <end position="139"/>
    </location>
</feature>
<evidence type="ECO:0008006" key="5">
    <source>
        <dbReference type="Google" id="ProtNLM"/>
    </source>
</evidence>
<reference evidence="4" key="1">
    <citation type="submission" date="2023-07" db="EMBL/GenBank/DDBJ databases">
        <title>Myceligenerans salitolerans sp. nov., a halotolerant actinomycete isolated from a salt lake in Xinjiang, China.</title>
        <authorList>
            <person name="Guan T."/>
        </authorList>
    </citation>
    <scope>NUCLEOTIDE SEQUENCE [LARGE SCALE GENOMIC DNA]</scope>
    <source>
        <strain evidence="4">XHU 5031</strain>
    </source>
</reference>
<evidence type="ECO:0000256" key="1">
    <source>
        <dbReference type="SAM" id="Phobius"/>
    </source>
</evidence>
<feature type="transmembrane region" description="Helical" evidence="1">
    <location>
        <begin position="151"/>
        <end position="171"/>
    </location>
</feature>
<protein>
    <recommendedName>
        <fullName evidence="5">Integral membrane protein</fullName>
    </recommendedName>
</protein>
<keyword evidence="1" id="KW-0812">Transmembrane</keyword>
<accession>A0ABS3I664</accession>
<gene>
    <name evidence="3" type="ORF">J0911_05470</name>
</gene>
<evidence type="ECO:0000313" key="4">
    <source>
        <dbReference type="Proteomes" id="UP000664617"/>
    </source>
</evidence>
<feature type="signal peptide" evidence="2">
    <location>
        <begin position="1"/>
        <end position="26"/>
    </location>
</feature>
<dbReference type="EMBL" id="JAFMPK010000027">
    <property type="protein sequence ID" value="MBO0608478.1"/>
    <property type="molecule type" value="Genomic_DNA"/>
</dbReference>
<organism evidence="3 4">
    <name type="scientific">Myceligenerans salitolerans</name>
    <dbReference type="NCBI Taxonomy" id="1230528"/>
    <lineage>
        <taxon>Bacteria</taxon>
        <taxon>Bacillati</taxon>
        <taxon>Actinomycetota</taxon>
        <taxon>Actinomycetes</taxon>
        <taxon>Micrococcales</taxon>
        <taxon>Promicromonosporaceae</taxon>
        <taxon>Myceligenerans</taxon>
    </lineage>
</organism>
<comment type="caution">
    <text evidence="3">The sequence shown here is derived from an EMBL/GenBank/DDBJ whole genome shotgun (WGS) entry which is preliminary data.</text>
</comment>
<feature type="transmembrane region" description="Helical" evidence="1">
    <location>
        <begin position="248"/>
        <end position="270"/>
    </location>
</feature>
<dbReference type="PANTHER" id="PTHR40761">
    <property type="entry name" value="CONSERVED INTEGRAL MEMBRANE ALANINE VALINE AND LEUCINE RICH PROTEIN-RELATED"/>
    <property type="match status" value="1"/>
</dbReference>
<keyword evidence="1" id="KW-1133">Transmembrane helix</keyword>
<feature type="transmembrane region" description="Helical" evidence="1">
    <location>
        <begin position="84"/>
        <end position="109"/>
    </location>
</feature>
<proteinExistence type="predicted"/>
<keyword evidence="4" id="KW-1185">Reference proteome</keyword>
<sequence length="317" mass="31523">MTLIAVGLTLLGAVCFAAASVLQHHAVTTTEHPDARDRVEPSPTTASVVEPVRHLNGRHLLAIVRRRRWLQGAGLAGAGSLVHAVALLLAPLRVVQPVGVLAVPLAVLMSAWKSRTMPSRGVLVGAALTVAGVVVFVAASAGSATTATPSAGATLTAGIVIGATVALLGFAGMARQGRGPLRCLALAGAVAAAYGLLSALVRVAAQAAATEGVLSPFVLGCVAGALVAFLVGAWLVQHAFHAGAPEIVIACLTVGDPLVAVVLGAVLLGEGSTTPIGAWVLLGAAAVTATAGVFTLAHHHPDAVAARAGQEQIVART</sequence>
<dbReference type="RefSeq" id="WP_207274460.1">
    <property type="nucleotide sequence ID" value="NZ_JAFMPK010000027.1"/>
</dbReference>
<name>A0ABS3I664_9MICO</name>
<evidence type="ECO:0000313" key="3">
    <source>
        <dbReference type="EMBL" id="MBO0608478.1"/>
    </source>
</evidence>
<feature type="chain" id="PRO_5046149380" description="Integral membrane protein" evidence="2">
    <location>
        <begin position="27"/>
        <end position="317"/>
    </location>
</feature>
<feature type="transmembrane region" description="Helical" evidence="1">
    <location>
        <begin position="217"/>
        <end position="236"/>
    </location>
</feature>